<feature type="coiled-coil region" evidence="1">
    <location>
        <begin position="84"/>
        <end position="111"/>
    </location>
</feature>
<evidence type="ECO:0000313" key="2">
    <source>
        <dbReference type="EMBL" id="MBK1643343.1"/>
    </source>
</evidence>
<sequence length="114" mass="13114">MTQSETRLEGILLDEGLTVTFSELTQLCGSNTRMVSLMVTEGLLRPQGALPEEWRFDGLEVRRARRAVRLRRDLKLNIAGTALAIDLLDEIEHLRERLRVLEHQLGQRQARPIR</sequence>
<dbReference type="AlphaFoldDB" id="A0A9X0WEX7"/>
<organism evidence="2 3">
    <name type="scientific">Thiocapsa imhoffii</name>
    <dbReference type="NCBI Taxonomy" id="382777"/>
    <lineage>
        <taxon>Bacteria</taxon>
        <taxon>Pseudomonadati</taxon>
        <taxon>Pseudomonadota</taxon>
        <taxon>Gammaproteobacteria</taxon>
        <taxon>Chromatiales</taxon>
        <taxon>Chromatiaceae</taxon>
        <taxon>Thiocapsa</taxon>
    </lineage>
</organism>
<reference evidence="2 3" key="1">
    <citation type="journal article" date="2020" name="Microorganisms">
        <title>Osmotic Adaptation and Compatible Solute Biosynthesis of Phototrophic Bacteria as Revealed from Genome Analyses.</title>
        <authorList>
            <person name="Imhoff J.F."/>
            <person name="Rahn T."/>
            <person name="Kunzel S."/>
            <person name="Keller A."/>
            <person name="Neulinger S.C."/>
        </authorList>
    </citation>
    <scope>NUCLEOTIDE SEQUENCE [LARGE SCALE GENOMIC DNA]</scope>
    <source>
        <strain evidence="2 3">DSM 21303</strain>
    </source>
</reference>
<accession>A0A9X0WEX7</accession>
<proteinExistence type="predicted"/>
<dbReference type="RefSeq" id="WP_200386115.1">
    <property type="nucleotide sequence ID" value="NZ_NRSD01000001.1"/>
</dbReference>
<dbReference type="Proteomes" id="UP001138802">
    <property type="component" value="Unassembled WGS sequence"/>
</dbReference>
<keyword evidence="3" id="KW-1185">Reference proteome</keyword>
<dbReference type="Pfam" id="PF13591">
    <property type="entry name" value="MerR_2"/>
    <property type="match status" value="1"/>
</dbReference>
<dbReference type="EMBL" id="NRSD01000001">
    <property type="protein sequence ID" value="MBK1643343.1"/>
    <property type="molecule type" value="Genomic_DNA"/>
</dbReference>
<keyword evidence="1" id="KW-0175">Coiled coil</keyword>
<protein>
    <submittedName>
        <fullName evidence="2">MerR family transcriptional regulator</fullName>
    </submittedName>
</protein>
<evidence type="ECO:0000256" key="1">
    <source>
        <dbReference type="SAM" id="Coils"/>
    </source>
</evidence>
<gene>
    <name evidence="2" type="ORF">CKO25_01465</name>
</gene>
<comment type="caution">
    <text evidence="2">The sequence shown here is derived from an EMBL/GenBank/DDBJ whole genome shotgun (WGS) entry which is preliminary data.</text>
</comment>
<evidence type="ECO:0000313" key="3">
    <source>
        <dbReference type="Proteomes" id="UP001138802"/>
    </source>
</evidence>
<name>A0A9X0WEX7_9GAMM</name>
<dbReference type="Gene3D" id="1.10.1660.10">
    <property type="match status" value="1"/>
</dbReference>